<protein>
    <submittedName>
        <fullName evidence="9">Cytochrome C-type biogenesis protein</fullName>
    </submittedName>
</protein>
<feature type="transmembrane region" description="Helical" evidence="6">
    <location>
        <begin position="367"/>
        <end position="388"/>
    </location>
</feature>
<dbReference type="GO" id="GO:0017004">
    <property type="term" value="P:cytochrome complex assembly"/>
    <property type="evidence" value="ECO:0007669"/>
    <property type="project" value="UniProtKB-KW"/>
</dbReference>
<feature type="transmembrane region" description="Helical" evidence="6">
    <location>
        <begin position="838"/>
        <end position="856"/>
    </location>
</feature>
<feature type="transmembrane region" description="Helical" evidence="6">
    <location>
        <begin position="44"/>
        <end position="66"/>
    </location>
</feature>
<evidence type="ECO:0000313" key="9">
    <source>
        <dbReference type="EMBL" id="BBE16711.1"/>
    </source>
</evidence>
<keyword evidence="3" id="KW-0201">Cytochrome c-type biogenesis</keyword>
<proteinExistence type="predicted"/>
<sequence>MKKIVSFISSMFFTVLLLMMFAISIAYATFIENDYGTDTAQALIYQAWWFELLLLVGVINLAGSVVRYKLINRKKWAILMFHLAFILIIIGAGVTRYFGFEGSMHIREGESTNQVVSEASYIDLKASVNNHEVRNLTKVKFTPNTSNYYKETIEIDGKKLTVENEIFVPNATETSVPDASGMSQPSLVQMPASSGETGLDAFTAIITSGNETRKVNVFGRNGAVSQPEVVTINGINLSIAYGSVVRELPFSIHLRDFQLERYPGSMSPSSYASEITLKDPGASIERPFRIFMNNILKYEGYRFFQSSFDQDEKGTVLSVNQDYWGTLISYLGYFFMALGMVFTVFSKNSRFQKLVRLSSNLQAQRQIVKLFFVGILLSGLSLTSNSAFAAGNSAAKKKHIDAFGELLVQDHQGRIEPVSTLASDLLRKIAKTDNWDGMSAVEFFLEMSANPDKWKVVPLVKVGHPDLAKTLGASGGFVSFRQMFDDAGNYRLNDMVQQAYNKKQTLRNKLDKEVMNVDERVNICYEIFKGDFLKIFPVPNDQRKTWVTSSTFPETAKKEEVDFARNILSLYYQSVDEAETSGNWSKSDENLGYIKKFQRTYGADIMPSSTKISMEIFYNEWNIFGKLAKIYALLGFVLLVLHFMLIFKSGKGLSKYITIGTILIAVAFLCYTLGLLARWYISGHAPWSNGYETMIYVGWATSLSGFIFLKRSPITLAVTTLLAAIILFVAGMSWMNPEITNLVPVLKSYWLVVHVAIITASYGFLGMGALLGMLNLVLMILRNKKNNQKISFTILEVSYIVEMALIIGLFMLTIGSFIGGVWANESWGRYWGWDPKETWALVTVLVYSIILHLRKVPGLKSTFALNSLALVGLSSVLMTFFGVNYYLSGMHSYGAGDPPPIPSGLYVAIVVVIALIIFARRAEQKNGDISDPDDVQE</sequence>
<keyword evidence="2 6" id="KW-0812">Transmembrane</keyword>
<keyword evidence="5 6" id="KW-0472">Membrane</keyword>
<accession>A0A5K7S574</accession>
<feature type="transmembrane region" description="Helical" evidence="6">
    <location>
        <begin position="630"/>
        <end position="647"/>
    </location>
</feature>
<feature type="transmembrane region" description="Helical" evidence="6">
    <location>
        <begin position="755"/>
        <end position="781"/>
    </location>
</feature>
<feature type="transmembrane region" description="Helical" evidence="6">
    <location>
        <begin position="793"/>
        <end position="818"/>
    </location>
</feature>
<feature type="transmembrane region" description="Helical" evidence="6">
    <location>
        <begin position="899"/>
        <end position="919"/>
    </location>
</feature>
<feature type="transmembrane region" description="Helical" evidence="6">
    <location>
        <begin position="716"/>
        <end position="735"/>
    </location>
</feature>
<gene>
    <name evidence="9" type="ORF">AQPE_0854</name>
</gene>
<evidence type="ECO:0000256" key="4">
    <source>
        <dbReference type="ARBA" id="ARBA00022989"/>
    </source>
</evidence>
<dbReference type="GO" id="GO:0020037">
    <property type="term" value="F:heme binding"/>
    <property type="evidence" value="ECO:0007669"/>
    <property type="project" value="InterPro"/>
</dbReference>
<dbReference type="Pfam" id="PF05140">
    <property type="entry name" value="ResB"/>
    <property type="match status" value="2"/>
</dbReference>
<feature type="domain" description="ResB-like" evidence="8">
    <location>
        <begin position="237"/>
        <end position="316"/>
    </location>
</feature>
<evidence type="ECO:0000256" key="1">
    <source>
        <dbReference type="ARBA" id="ARBA00004141"/>
    </source>
</evidence>
<feature type="transmembrane region" description="Helical" evidence="6">
    <location>
        <begin position="78"/>
        <end position="98"/>
    </location>
</feature>
<name>A0A5K7S574_9BACT</name>
<evidence type="ECO:0000256" key="5">
    <source>
        <dbReference type="ARBA" id="ARBA00023136"/>
    </source>
</evidence>
<reference evidence="9" key="1">
    <citation type="journal article" date="2020" name="Int. J. Syst. Evol. Microbiol.">
        <title>Aquipluma nitroreducens gen. nov. sp. nov., a novel facultatively anaerobic bacterium isolated from a freshwater lake.</title>
        <authorList>
            <person name="Watanabe M."/>
            <person name="Kojima H."/>
            <person name="Fukui M."/>
        </authorList>
    </citation>
    <scope>NUCLEOTIDE SEQUENCE</scope>
    <source>
        <strain evidence="9">MeG22</strain>
    </source>
</reference>
<feature type="domain" description="Cytochrome c assembly protein" evidence="7">
    <location>
        <begin position="687"/>
        <end position="891"/>
    </location>
</feature>
<keyword evidence="10" id="KW-1185">Reference proteome</keyword>
<keyword evidence="4 6" id="KW-1133">Transmembrane helix</keyword>
<evidence type="ECO:0000259" key="7">
    <source>
        <dbReference type="Pfam" id="PF01578"/>
    </source>
</evidence>
<dbReference type="PANTHER" id="PTHR30071:SF1">
    <property type="entry name" value="CYTOCHROME B_B6 PROTEIN-RELATED"/>
    <property type="match status" value="1"/>
</dbReference>
<dbReference type="RefSeq" id="WP_318349762.1">
    <property type="nucleotide sequence ID" value="NZ_AP018694.1"/>
</dbReference>
<dbReference type="InterPro" id="IPR007816">
    <property type="entry name" value="ResB-like_domain"/>
</dbReference>
<dbReference type="GO" id="GO:0005886">
    <property type="term" value="C:plasma membrane"/>
    <property type="evidence" value="ECO:0007669"/>
    <property type="project" value="TreeGrafter"/>
</dbReference>
<dbReference type="InterPro" id="IPR045062">
    <property type="entry name" value="Cyt_c_biogenesis_CcsA/CcmC"/>
</dbReference>
<evidence type="ECO:0000313" key="10">
    <source>
        <dbReference type="Proteomes" id="UP001193389"/>
    </source>
</evidence>
<dbReference type="Proteomes" id="UP001193389">
    <property type="component" value="Chromosome"/>
</dbReference>
<evidence type="ECO:0000259" key="8">
    <source>
        <dbReference type="Pfam" id="PF05140"/>
    </source>
</evidence>
<dbReference type="InterPro" id="IPR002541">
    <property type="entry name" value="Cyt_c_assembly"/>
</dbReference>
<dbReference type="Pfam" id="PF01578">
    <property type="entry name" value="Cytochrom_C_asm"/>
    <property type="match status" value="1"/>
</dbReference>
<organism evidence="9 10">
    <name type="scientific">Aquipluma nitroreducens</name>
    <dbReference type="NCBI Taxonomy" id="2010828"/>
    <lineage>
        <taxon>Bacteria</taxon>
        <taxon>Pseudomonadati</taxon>
        <taxon>Bacteroidota</taxon>
        <taxon>Bacteroidia</taxon>
        <taxon>Marinilabiliales</taxon>
        <taxon>Prolixibacteraceae</taxon>
        <taxon>Aquipluma</taxon>
    </lineage>
</organism>
<evidence type="ECO:0000256" key="2">
    <source>
        <dbReference type="ARBA" id="ARBA00022692"/>
    </source>
</evidence>
<evidence type="ECO:0000256" key="6">
    <source>
        <dbReference type="SAM" id="Phobius"/>
    </source>
</evidence>
<feature type="transmembrane region" description="Helical" evidence="6">
    <location>
        <begin position="323"/>
        <end position="346"/>
    </location>
</feature>
<dbReference type="AlphaFoldDB" id="A0A5K7S574"/>
<feature type="transmembrane region" description="Helical" evidence="6">
    <location>
        <begin position="659"/>
        <end position="681"/>
    </location>
</feature>
<comment type="subcellular location">
    <subcellularLocation>
        <location evidence="1">Membrane</location>
        <topology evidence="1">Multi-pass membrane protein</topology>
    </subcellularLocation>
</comment>
<feature type="transmembrane region" description="Helical" evidence="6">
    <location>
        <begin position="868"/>
        <end position="887"/>
    </location>
</feature>
<dbReference type="EMBL" id="AP018694">
    <property type="protein sequence ID" value="BBE16711.1"/>
    <property type="molecule type" value="Genomic_DNA"/>
</dbReference>
<feature type="domain" description="ResB-like" evidence="8">
    <location>
        <begin position="74"/>
        <end position="117"/>
    </location>
</feature>
<evidence type="ECO:0000256" key="3">
    <source>
        <dbReference type="ARBA" id="ARBA00022748"/>
    </source>
</evidence>
<dbReference type="PANTHER" id="PTHR30071">
    <property type="entry name" value="HEME EXPORTER PROTEIN C"/>
    <property type="match status" value="1"/>
</dbReference>
<feature type="transmembrane region" description="Helical" evidence="6">
    <location>
        <begin position="693"/>
        <end position="709"/>
    </location>
</feature>
<dbReference type="KEGG" id="anf:AQPE_0854"/>